<dbReference type="Proteomes" id="UP000616769">
    <property type="component" value="Unassembled WGS sequence"/>
</dbReference>
<dbReference type="FunFam" id="1.25.10.10:FF:000009">
    <property type="entry name" value="Importin subunit alpha"/>
    <property type="match status" value="1"/>
</dbReference>
<dbReference type="InterPro" id="IPR036975">
    <property type="entry name" value="Importin-a_IBB_sf"/>
</dbReference>
<evidence type="ECO:0000256" key="4">
    <source>
        <dbReference type="ARBA" id="ARBA00022927"/>
    </source>
</evidence>
<dbReference type="Pfam" id="PF01749">
    <property type="entry name" value="IBB"/>
    <property type="match status" value="1"/>
</dbReference>
<dbReference type="Gene3D" id="1.20.5.690">
    <property type="entry name" value="Importin-alpha, importin-beta-binding domain"/>
    <property type="match status" value="1"/>
</dbReference>
<evidence type="ECO:0000256" key="5">
    <source>
        <dbReference type="PIRNR" id="PIRNR005673"/>
    </source>
</evidence>
<dbReference type="PIRSF" id="PIRSF005673">
    <property type="entry name" value="Importin_alpha"/>
    <property type="match status" value="1"/>
</dbReference>
<dbReference type="InterPro" id="IPR032413">
    <property type="entry name" value="Arm_3"/>
</dbReference>
<dbReference type="GO" id="GO:0006607">
    <property type="term" value="P:NLS-bearing protein import into nucleus"/>
    <property type="evidence" value="ECO:0007669"/>
    <property type="project" value="UniProtKB-ARBA"/>
</dbReference>
<dbReference type="GO" id="GO:0005634">
    <property type="term" value="C:nucleus"/>
    <property type="evidence" value="ECO:0007669"/>
    <property type="project" value="UniProtKB-ARBA"/>
</dbReference>
<reference evidence="7 8" key="1">
    <citation type="journal article" date="2015" name="Parasit. Vectors">
        <title>Draft genome of the scabies mite.</title>
        <authorList>
            <person name="Rider S.D.Jr."/>
            <person name="Morgan M.S."/>
            <person name="Arlian L.G."/>
        </authorList>
    </citation>
    <scope>NUCLEOTIDE SEQUENCE [LARGE SCALE GENOMIC DNA]</scope>
    <source>
        <strain evidence="7">Arlian Lab</strain>
    </source>
</reference>
<protein>
    <recommendedName>
        <fullName evidence="5">Importin subunit alpha</fullName>
    </recommendedName>
</protein>
<dbReference type="PROSITE" id="PS50176">
    <property type="entry name" value="ARM_REPEAT"/>
    <property type="match status" value="2"/>
</dbReference>
<dbReference type="Pfam" id="PF00514">
    <property type="entry name" value="Arm"/>
    <property type="match status" value="6"/>
</dbReference>
<dbReference type="InterPro" id="IPR024931">
    <property type="entry name" value="Importin_alpha"/>
</dbReference>
<evidence type="ECO:0000256" key="6">
    <source>
        <dbReference type="SAM" id="MobiDB-lite"/>
    </source>
</evidence>
<name>A0A131ZWT8_SARSC</name>
<gene>
    <name evidence="7" type="ORF">QR98_0011740</name>
</gene>
<comment type="caution">
    <text evidence="7">The sequence shown here is derived from an EMBL/GenBank/DDBJ whole genome shotgun (WGS) entry which is preliminary data.</text>
</comment>
<dbReference type="InterPro" id="IPR002652">
    <property type="entry name" value="Importin-a_IBB"/>
</dbReference>
<dbReference type="PROSITE" id="PS51214">
    <property type="entry name" value="IBB"/>
    <property type="match status" value="1"/>
</dbReference>
<keyword evidence="2 5" id="KW-0813">Transport</keyword>
<dbReference type="InterPro" id="IPR016024">
    <property type="entry name" value="ARM-type_fold"/>
</dbReference>
<comment type="similarity">
    <text evidence="1 5">Belongs to the importin alpha family.</text>
</comment>
<dbReference type="PANTHER" id="PTHR23316">
    <property type="entry name" value="IMPORTIN ALPHA"/>
    <property type="match status" value="1"/>
</dbReference>
<proteinExistence type="inferred from homology"/>
<keyword evidence="3" id="KW-0677">Repeat</keyword>
<evidence type="ECO:0000313" key="7">
    <source>
        <dbReference type="EMBL" id="KPM02755.1"/>
    </source>
</evidence>
<organism evidence="7 8">
    <name type="scientific">Sarcoptes scabiei</name>
    <name type="common">Itch mite</name>
    <name type="synonym">Acarus scabiei</name>
    <dbReference type="NCBI Taxonomy" id="52283"/>
    <lineage>
        <taxon>Eukaryota</taxon>
        <taxon>Metazoa</taxon>
        <taxon>Ecdysozoa</taxon>
        <taxon>Arthropoda</taxon>
        <taxon>Chelicerata</taxon>
        <taxon>Arachnida</taxon>
        <taxon>Acari</taxon>
        <taxon>Acariformes</taxon>
        <taxon>Sarcoptiformes</taxon>
        <taxon>Astigmata</taxon>
        <taxon>Psoroptidia</taxon>
        <taxon>Sarcoptoidea</taxon>
        <taxon>Sarcoptidae</taxon>
        <taxon>Sarcoptinae</taxon>
        <taxon>Sarcoptes</taxon>
    </lineage>
</organism>
<dbReference type="GO" id="GO:0005737">
    <property type="term" value="C:cytoplasm"/>
    <property type="evidence" value="ECO:0007669"/>
    <property type="project" value="InterPro"/>
</dbReference>
<dbReference type="InterPro" id="IPR011989">
    <property type="entry name" value="ARM-like"/>
</dbReference>
<accession>A0A131ZWT8</accession>
<evidence type="ECO:0000256" key="3">
    <source>
        <dbReference type="ARBA" id="ARBA00022737"/>
    </source>
</evidence>
<evidence type="ECO:0000313" key="8">
    <source>
        <dbReference type="Proteomes" id="UP000616769"/>
    </source>
</evidence>
<dbReference type="VEuPathDB" id="VectorBase:SSCA004310"/>
<dbReference type="OrthoDB" id="29145at2759"/>
<dbReference type="Gene3D" id="1.25.10.10">
    <property type="entry name" value="Leucine-rich Repeat Variant"/>
    <property type="match status" value="1"/>
</dbReference>
<dbReference type="GO" id="GO:0061608">
    <property type="term" value="F:nuclear import signal receptor activity"/>
    <property type="evidence" value="ECO:0007669"/>
    <property type="project" value="InterPro"/>
</dbReference>
<dbReference type="Pfam" id="PF16186">
    <property type="entry name" value="Arm_3"/>
    <property type="match status" value="1"/>
</dbReference>
<feature type="compositionally biased region" description="Basic and acidic residues" evidence="6">
    <location>
        <begin position="18"/>
        <end position="27"/>
    </location>
</feature>
<keyword evidence="4 5" id="KW-0653">Protein transport</keyword>
<feature type="region of interest" description="Disordered" evidence="6">
    <location>
        <begin position="1"/>
        <end position="44"/>
    </location>
</feature>
<sequence>MSAVGHQRYHKKVGSDAQELRRRREQEGVQLRKQKRENELSKRRNLVDAEEPELLDITEKMINDINSDDFEANLQATQKFRKVLSQEPNPPIAKVIETGIVPRFVQFLSNESPLLQFEAAWALTNIASGDSQQTYCVIEANAVPKLIALISSEHENVNEQAVWALVIDLDFVKSTKNRLYNFSLLSQKIRLSTLRNATWTLSNLCRGKKPPPDFEIVKECIPTLARLIFSLDTDVLADACWTLSFLTDGPNEKIQAVIDSGVCRRVVELLHNNSSNVVAAALRVVGNIVTGYDTQTQVIINANALPALFNLLSNSKESILKEACWTISNIAAGNRAQIQSIINANIMPALFELAKHRDHKIRKEVVWAITNATTGGNPEQIMYMFKTGGIVALCEYLTSTDARVISVALNGIENMLKVGELIKNENNGLNPCALAVEQCGGLDKIEMLQEYVNVDVYRKVFSIIETYFADEDDDSKMGPTIQNDQFQFGTTPAEIPSSNSDFTNQTAGAAMERFQF</sequence>
<dbReference type="AlphaFoldDB" id="A0A131ZWT8"/>
<dbReference type="SUPFAM" id="SSF48371">
    <property type="entry name" value="ARM repeat"/>
    <property type="match status" value="1"/>
</dbReference>
<evidence type="ECO:0000256" key="1">
    <source>
        <dbReference type="ARBA" id="ARBA00010394"/>
    </source>
</evidence>
<dbReference type="SMART" id="SM00185">
    <property type="entry name" value="ARM"/>
    <property type="match status" value="7"/>
</dbReference>
<dbReference type="EMBL" id="JXLN01002795">
    <property type="protein sequence ID" value="KPM02755.1"/>
    <property type="molecule type" value="Genomic_DNA"/>
</dbReference>
<evidence type="ECO:0000256" key="2">
    <source>
        <dbReference type="ARBA" id="ARBA00022448"/>
    </source>
</evidence>
<dbReference type="InterPro" id="IPR000225">
    <property type="entry name" value="Armadillo"/>
</dbReference>